<dbReference type="RefSeq" id="WP_094828903.1">
    <property type="nucleotide sequence ID" value="NZ_NEVL01000006.1"/>
</dbReference>
<protein>
    <recommendedName>
        <fullName evidence="3">DUF3990 domain-containing protein</fullName>
    </recommendedName>
</protein>
<dbReference type="Proteomes" id="UP000217005">
    <property type="component" value="Unassembled WGS sequence"/>
</dbReference>
<evidence type="ECO:0000313" key="2">
    <source>
        <dbReference type="Proteomes" id="UP000217005"/>
    </source>
</evidence>
<organism evidence="1 2">
    <name type="scientific">Bordetella genomosp. 1</name>
    <dbReference type="NCBI Taxonomy" id="1395607"/>
    <lineage>
        <taxon>Bacteria</taxon>
        <taxon>Pseudomonadati</taxon>
        <taxon>Pseudomonadota</taxon>
        <taxon>Betaproteobacteria</taxon>
        <taxon>Burkholderiales</taxon>
        <taxon>Alcaligenaceae</taxon>
        <taxon>Bordetella</taxon>
    </lineage>
</organism>
<proteinExistence type="predicted"/>
<dbReference type="EMBL" id="NEVL01000006">
    <property type="protein sequence ID" value="OZI28977.1"/>
    <property type="molecule type" value="Genomic_DNA"/>
</dbReference>
<sequence length="203" mass="22603">MVWPAYEYQPSFVLGFHGCDRVVGERVLRGDTHLLPSAQKWDWLGHGIYFWEGSPGRAMAWARQRKAQGRILRPFVVGAVIDLRHCLDLFDRDSTAQVRAAHGLYADLSAAAGMAMVRNVGPTPDKAGRGLDCAVMNLLHAYRLARADLTYDSVRGPFLEGAPIYPEAGFLTDTHIQLCIRNTACIKGYFRPLHAPLEAGRRL</sequence>
<accession>A0A261RW40</accession>
<name>A0A261RW40_9BORD</name>
<evidence type="ECO:0008006" key="3">
    <source>
        <dbReference type="Google" id="ProtNLM"/>
    </source>
</evidence>
<dbReference type="SUPFAM" id="SSF56399">
    <property type="entry name" value="ADP-ribosylation"/>
    <property type="match status" value="1"/>
</dbReference>
<comment type="caution">
    <text evidence="1">The sequence shown here is derived from an EMBL/GenBank/DDBJ whole genome shotgun (WGS) entry which is preliminary data.</text>
</comment>
<evidence type="ECO:0000313" key="1">
    <source>
        <dbReference type="EMBL" id="OZI28977.1"/>
    </source>
</evidence>
<gene>
    <name evidence="1" type="ORF">CEG14_23940</name>
</gene>
<dbReference type="AlphaFoldDB" id="A0A261RW40"/>
<dbReference type="OrthoDB" id="9800843at2"/>
<reference evidence="1 2" key="1">
    <citation type="submission" date="2017-05" db="EMBL/GenBank/DDBJ databases">
        <title>Complete and WGS of Bordetella genogroups.</title>
        <authorList>
            <person name="Spilker T."/>
            <person name="LiPuma J."/>
        </authorList>
    </citation>
    <scope>NUCLEOTIDE SEQUENCE [LARGE SCALE GENOMIC DNA]</scope>
    <source>
        <strain evidence="1 2">AU17610</strain>
    </source>
</reference>